<dbReference type="AlphaFoldDB" id="A0A7J7LF55"/>
<name>A0A7J7LF55_9MAGN</name>
<feature type="compositionally biased region" description="Basic and acidic residues" evidence="1">
    <location>
        <begin position="229"/>
        <end position="249"/>
    </location>
</feature>
<feature type="compositionally biased region" description="Low complexity" evidence="1">
    <location>
        <begin position="685"/>
        <end position="707"/>
    </location>
</feature>
<dbReference type="Proteomes" id="UP000541444">
    <property type="component" value="Unassembled WGS sequence"/>
</dbReference>
<feature type="region of interest" description="Disordered" evidence="1">
    <location>
        <begin position="215"/>
        <end position="306"/>
    </location>
</feature>
<sequence>MADIYTLWLGKHSPILNDNDLLDIWSYIDLERVGDVHFYFSLQVLDEPHEVNEPNPQIYINVELIDDDTFGDDTSTGENSGDSDSVYNEWVVHGYIGEQSDIEFEETQLRLVGPSLKVNEPNVGGGGLIDMLGGSETNNSGPSGPPLSELFKPAKKLKKTKTNGPSEPPLENKSMKTVASKKRKSRDCGDTIRVWDEPLSERVEVEPVKRIEAEPQTERARVKSQTKRARVEPQTKRARVEPQNERARVETQTNIGSRKKAQTKKQASKPTQKEMELKEKKKKNKVGEPTKPTNKRGKPSDLPEEELDVLPVVYDSDGEIVIIEEVGQTENETKTGSGHQTEDIGQTENGAQTWSGHQIEDIGVDNTDEVEEWTRWAELHPDSLDAEEGYYNVHTSLEDDGTPTQDDIDKLDEELRNFAENTQNIFSEKEDSTPINNVGIKNDELTIGMVWTNVFKARKFIRNYAIINKFEYYQVKNEDYRLRYKCGDEKCEWMCYVRRNCDGHTMELKRTSNLTHTCRSKAVDKNKLVHVGWVAKEVEELIRSVRSTRPCDVQEAIWTKYGVHVSYHTAWNGWTIYIERIVGSYDEGYIIMPELTVQVLLANSGSISTCSIDLMTNEWTGTCISYKGSMEGWLIGCRPLLGLDGYFLKGKYGGVCLSIIGLDGNNGLFPIAVFFCRSGGRDNSSRGGRGSANSNNESGTSTNTGKGNVKDMGRATATRGRGTAAKTRRGTTSNTGRGATSNTGRGAPSNIERGKL</sequence>
<dbReference type="PANTHER" id="PTHR31973">
    <property type="entry name" value="POLYPROTEIN, PUTATIVE-RELATED"/>
    <property type="match status" value="1"/>
</dbReference>
<evidence type="ECO:0000313" key="3">
    <source>
        <dbReference type="EMBL" id="KAF6141263.1"/>
    </source>
</evidence>
<accession>A0A7J7LF55</accession>
<gene>
    <name evidence="3" type="ORF">GIB67_024347</name>
</gene>
<dbReference type="Pfam" id="PF03108">
    <property type="entry name" value="DBD_Tnp_Mut"/>
    <property type="match status" value="1"/>
</dbReference>
<dbReference type="EMBL" id="JACGCM010002329">
    <property type="protein sequence ID" value="KAF6141263.1"/>
    <property type="molecule type" value="Genomic_DNA"/>
</dbReference>
<feature type="region of interest" description="Disordered" evidence="1">
    <location>
        <begin position="685"/>
        <end position="756"/>
    </location>
</feature>
<dbReference type="InterPro" id="IPR004332">
    <property type="entry name" value="Transposase_MuDR"/>
</dbReference>
<protein>
    <recommendedName>
        <fullName evidence="2">Transposase MuDR plant domain-containing protein</fullName>
    </recommendedName>
</protein>
<feature type="compositionally biased region" description="Basic residues" evidence="1">
    <location>
        <begin position="257"/>
        <end position="267"/>
    </location>
</feature>
<evidence type="ECO:0000259" key="2">
    <source>
        <dbReference type="Pfam" id="PF03108"/>
    </source>
</evidence>
<proteinExistence type="predicted"/>
<comment type="caution">
    <text evidence="3">The sequence shown here is derived from an EMBL/GenBank/DDBJ whole genome shotgun (WGS) entry which is preliminary data.</text>
</comment>
<dbReference type="PANTHER" id="PTHR31973:SF187">
    <property type="entry name" value="MUTATOR TRANSPOSASE MUDRA PROTEIN"/>
    <property type="match status" value="1"/>
</dbReference>
<feature type="compositionally biased region" description="Low complexity" evidence="1">
    <location>
        <begin position="714"/>
        <end position="747"/>
    </location>
</feature>
<feature type="domain" description="Transposase MuDR plant" evidence="2">
    <location>
        <begin position="443"/>
        <end position="497"/>
    </location>
</feature>
<feature type="region of interest" description="Disordered" evidence="1">
    <location>
        <begin position="127"/>
        <end position="189"/>
    </location>
</feature>
<keyword evidence="4" id="KW-1185">Reference proteome</keyword>
<evidence type="ECO:0000256" key="1">
    <source>
        <dbReference type="SAM" id="MobiDB-lite"/>
    </source>
</evidence>
<organism evidence="3 4">
    <name type="scientific">Kingdonia uniflora</name>
    <dbReference type="NCBI Taxonomy" id="39325"/>
    <lineage>
        <taxon>Eukaryota</taxon>
        <taxon>Viridiplantae</taxon>
        <taxon>Streptophyta</taxon>
        <taxon>Embryophyta</taxon>
        <taxon>Tracheophyta</taxon>
        <taxon>Spermatophyta</taxon>
        <taxon>Magnoliopsida</taxon>
        <taxon>Ranunculales</taxon>
        <taxon>Circaeasteraceae</taxon>
        <taxon>Kingdonia</taxon>
    </lineage>
</organism>
<reference evidence="3 4" key="1">
    <citation type="journal article" date="2020" name="IScience">
        <title>Genome Sequencing of the Endangered Kingdonia uniflora (Circaeasteraceae, Ranunculales) Reveals Potential Mechanisms of Evolutionary Specialization.</title>
        <authorList>
            <person name="Sun Y."/>
            <person name="Deng T."/>
            <person name="Zhang A."/>
            <person name="Moore M.J."/>
            <person name="Landis J.B."/>
            <person name="Lin N."/>
            <person name="Zhang H."/>
            <person name="Zhang X."/>
            <person name="Huang J."/>
            <person name="Zhang X."/>
            <person name="Sun H."/>
            <person name="Wang H."/>
        </authorList>
    </citation>
    <scope>NUCLEOTIDE SEQUENCE [LARGE SCALE GENOMIC DNA]</scope>
    <source>
        <strain evidence="3">TB1705</strain>
        <tissue evidence="3">Leaf</tissue>
    </source>
</reference>
<evidence type="ECO:0000313" key="4">
    <source>
        <dbReference type="Proteomes" id="UP000541444"/>
    </source>
</evidence>